<dbReference type="AlphaFoldDB" id="A0A1U7XQK3"/>
<dbReference type="PANTHER" id="PTHR37610">
    <property type="entry name" value="CCHC-TYPE DOMAIN-CONTAINING PROTEIN"/>
    <property type="match status" value="1"/>
</dbReference>
<dbReference type="InterPro" id="IPR029472">
    <property type="entry name" value="Copia-like_N"/>
</dbReference>
<reference evidence="3" key="2">
    <citation type="submission" date="2025-08" db="UniProtKB">
        <authorList>
            <consortium name="RefSeq"/>
        </authorList>
    </citation>
    <scope>IDENTIFICATION</scope>
    <source>
        <tissue evidence="3">Leaf</tissue>
    </source>
</reference>
<proteinExistence type="predicted"/>
<dbReference type="Pfam" id="PF14244">
    <property type="entry name" value="Retrotran_gag_3"/>
    <property type="match status" value="1"/>
</dbReference>
<evidence type="ECO:0000259" key="1">
    <source>
        <dbReference type="Pfam" id="PF14244"/>
    </source>
</evidence>
<dbReference type="RefSeq" id="XP_009793173.1">
    <property type="nucleotide sequence ID" value="XM_009794871.1"/>
</dbReference>
<protein>
    <submittedName>
        <fullName evidence="3">Uncharacterized protein LOC104240091</fullName>
    </submittedName>
</protein>
<dbReference type="PANTHER" id="PTHR37610:SF86">
    <property type="entry name" value="RETROTRANSPOSON COPIA-LIKE N-TERMINAL DOMAIN-CONTAINING PROTEIN"/>
    <property type="match status" value="1"/>
</dbReference>
<organism evidence="2 3">
    <name type="scientific">Nicotiana sylvestris</name>
    <name type="common">Wood tobacco</name>
    <name type="synonym">South American tobacco</name>
    <dbReference type="NCBI Taxonomy" id="4096"/>
    <lineage>
        <taxon>Eukaryota</taxon>
        <taxon>Viridiplantae</taxon>
        <taxon>Streptophyta</taxon>
        <taxon>Embryophyta</taxon>
        <taxon>Tracheophyta</taxon>
        <taxon>Spermatophyta</taxon>
        <taxon>Magnoliopsida</taxon>
        <taxon>eudicotyledons</taxon>
        <taxon>Gunneridae</taxon>
        <taxon>Pentapetalae</taxon>
        <taxon>asterids</taxon>
        <taxon>lamiids</taxon>
        <taxon>Solanales</taxon>
        <taxon>Solanaceae</taxon>
        <taxon>Nicotianoideae</taxon>
        <taxon>Nicotianeae</taxon>
        <taxon>Nicotiana</taxon>
    </lineage>
</organism>
<keyword evidence="2" id="KW-1185">Reference proteome</keyword>
<reference evidence="2" key="1">
    <citation type="journal article" date="2013" name="Genome Biol.">
        <title>Reference genomes and transcriptomes of Nicotiana sylvestris and Nicotiana tomentosiformis.</title>
        <authorList>
            <person name="Sierro N."/>
            <person name="Battey J.N."/>
            <person name="Ouadi S."/>
            <person name="Bovet L."/>
            <person name="Goepfert S."/>
            <person name="Bakaher N."/>
            <person name="Peitsch M.C."/>
            <person name="Ivanov N.V."/>
        </authorList>
    </citation>
    <scope>NUCLEOTIDE SEQUENCE [LARGE SCALE GENOMIC DNA]</scope>
</reference>
<name>A0A1U7XQK3_NICSY</name>
<feature type="domain" description="Retrotransposon Copia-like N-terminal" evidence="1">
    <location>
        <begin position="29"/>
        <end position="73"/>
    </location>
</feature>
<evidence type="ECO:0000313" key="3">
    <source>
        <dbReference type="RefSeq" id="XP_009793173.1"/>
    </source>
</evidence>
<gene>
    <name evidence="3" type="primary">LOC104240091</name>
</gene>
<dbReference type="Proteomes" id="UP000189701">
    <property type="component" value="Unplaced"/>
</dbReference>
<accession>A0A1U7XQK3</accession>
<sequence>MVVDTPDVSAESSHANIQTIDCNDPLYVHPSDTPGISLVPELLIGTENYSEWSRSMTISLLVKNKLGFIDRTCTRAQYEKDNFRLRQWERCSAIVQSWIRSLVVPELRRGIVYSSYAQNVWKSMKDKFDKVNAKKSIT</sequence>
<dbReference type="eggNOG" id="KOG0017">
    <property type="taxonomic scope" value="Eukaryota"/>
</dbReference>
<evidence type="ECO:0000313" key="2">
    <source>
        <dbReference type="Proteomes" id="UP000189701"/>
    </source>
</evidence>